<dbReference type="Pfam" id="PF13561">
    <property type="entry name" value="adh_short_C2"/>
    <property type="match status" value="1"/>
</dbReference>
<evidence type="ECO:0000313" key="4">
    <source>
        <dbReference type="Proteomes" id="UP001265550"/>
    </source>
</evidence>
<dbReference type="InterPro" id="IPR002347">
    <property type="entry name" value="SDR_fam"/>
</dbReference>
<dbReference type="Proteomes" id="UP001265550">
    <property type="component" value="Unassembled WGS sequence"/>
</dbReference>
<reference evidence="3 4" key="1">
    <citation type="submission" date="2023-07" db="EMBL/GenBank/DDBJ databases">
        <title>Sorghum-associated microbial communities from plants grown in Nebraska, USA.</title>
        <authorList>
            <person name="Schachtman D."/>
        </authorList>
    </citation>
    <scope>NUCLEOTIDE SEQUENCE [LARGE SCALE GENOMIC DNA]</scope>
    <source>
        <strain evidence="3 4">BE240</strain>
    </source>
</reference>
<dbReference type="InterPro" id="IPR036291">
    <property type="entry name" value="NAD(P)-bd_dom_sf"/>
</dbReference>
<gene>
    <name evidence="3" type="ORF">J2X09_004697</name>
</gene>
<accession>A0ABU1VHI9</accession>
<evidence type="ECO:0000256" key="2">
    <source>
        <dbReference type="ARBA" id="ARBA00023002"/>
    </source>
</evidence>
<sequence>MGNPPNIIITGSARGIGAATAVEAGRAGYRVCVNYVNNRDAAESVVARIQSEGGEAIAVRADVSDPAQVKLLFEETTRNLGPVTHLVNNAGVPGRIGRVEELHEQTLRRTFEVNVFSAFLCAQEFVKRASTRHGASGGTIVNVSSMAARSGSPGELVHYAAAKAALEAFNYGFAAEVATEGIRVNAVSCGLIDTDIHAEAGDAERVRRYATRMPMQRAGRPEEVAQAIVWLLSDKASYVTGAVLPVAGGR</sequence>
<dbReference type="PANTHER" id="PTHR43639:SF1">
    <property type="entry name" value="SHORT-CHAIN DEHYDROGENASE_REDUCTASE FAMILY PROTEIN"/>
    <property type="match status" value="1"/>
</dbReference>
<dbReference type="PRINTS" id="PR00081">
    <property type="entry name" value="GDHRDH"/>
</dbReference>
<evidence type="ECO:0000256" key="1">
    <source>
        <dbReference type="ARBA" id="ARBA00006484"/>
    </source>
</evidence>
<comment type="similarity">
    <text evidence="1">Belongs to the short-chain dehydrogenases/reductases (SDR) family.</text>
</comment>
<proteinExistence type="inferred from homology"/>
<dbReference type="Gene3D" id="3.40.50.720">
    <property type="entry name" value="NAD(P)-binding Rossmann-like Domain"/>
    <property type="match status" value="1"/>
</dbReference>
<name>A0ABU1VHI9_9BURK</name>
<comment type="caution">
    <text evidence="3">The sequence shown here is derived from an EMBL/GenBank/DDBJ whole genome shotgun (WGS) entry which is preliminary data.</text>
</comment>
<keyword evidence="4" id="KW-1185">Reference proteome</keyword>
<dbReference type="SUPFAM" id="SSF51735">
    <property type="entry name" value="NAD(P)-binding Rossmann-fold domains"/>
    <property type="match status" value="1"/>
</dbReference>
<keyword evidence="2" id="KW-0560">Oxidoreductase</keyword>
<dbReference type="RefSeq" id="WP_204735230.1">
    <property type="nucleotide sequence ID" value="NZ_JAVDWE010000017.1"/>
</dbReference>
<protein>
    <submittedName>
        <fullName evidence="3">NAD(P)-dependent dehydrogenase (Short-subunit alcohol dehydrogenase family)</fullName>
    </submittedName>
</protein>
<organism evidence="3 4">
    <name type="scientific">Hydrogenophaga laconesensis</name>
    <dbReference type="NCBI Taxonomy" id="1805971"/>
    <lineage>
        <taxon>Bacteria</taxon>
        <taxon>Pseudomonadati</taxon>
        <taxon>Pseudomonadota</taxon>
        <taxon>Betaproteobacteria</taxon>
        <taxon>Burkholderiales</taxon>
        <taxon>Comamonadaceae</taxon>
        <taxon>Hydrogenophaga</taxon>
    </lineage>
</organism>
<dbReference type="CDD" id="cd05233">
    <property type="entry name" value="SDR_c"/>
    <property type="match status" value="1"/>
</dbReference>
<dbReference type="PRINTS" id="PR00080">
    <property type="entry name" value="SDRFAMILY"/>
</dbReference>
<dbReference type="EMBL" id="JAVDWE010000017">
    <property type="protein sequence ID" value="MDR7096940.1"/>
    <property type="molecule type" value="Genomic_DNA"/>
</dbReference>
<dbReference type="PANTHER" id="PTHR43639">
    <property type="entry name" value="OXIDOREDUCTASE, SHORT-CHAIN DEHYDROGENASE/REDUCTASE FAMILY (AFU_ORTHOLOGUE AFUA_5G02870)"/>
    <property type="match status" value="1"/>
</dbReference>
<evidence type="ECO:0000313" key="3">
    <source>
        <dbReference type="EMBL" id="MDR7096940.1"/>
    </source>
</evidence>